<dbReference type="AlphaFoldDB" id="A0A6S7G1I1"/>
<evidence type="ECO:0000313" key="3">
    <source>
        <dbReference type="Proteomes" id="UP001152795"/>
    </source>
</evidence>
<evidence type="ECO:0000313" key="2">
    <source>
        <dbReference type="EMBL" id="CAB3985565.1"/>
    </source>
</evidence>
<feature type="region of interest" description="Disordered" evidence="1">
    <location>
        <begin position="1"/>
        <end position="73"/>
    </location>
</feature>
<dbReference type="EMBL" id="CACRXK020000886">
    <property type="protein sequence ID" value="CAB3985565.1"/>
    <property type="molecule type" value="Genomic_DNA"/>
</dbReference>
<organism evidence="2 3">
    <name type="scientific">Paramuricea clavata</name>
    <name type="common">Red gorgonian</name>
    <name type="synonym">Violescent sea-whip</name>
    <dbReference type="NCBI Taxonomy" id="317549"/>
    <lineage>
        <taxon>Eukaryota</taxon>
        <taxon>Metazoa</taxon>
        <taxon>Cnidaria</taxon>
        <taxon>Anthozoa</taxon>
        <taxon>Octocorallia</taxon>
        <taxon>Malacalcyonacea</taxon>
        <taxon>Plexauridae</taxon>
        <taxon>Paramuricea</taxon>
    </lineage>
</organism>
<gene>
    <name evidence="2" type="ORF">PACLA_8A060366</name>
</gene>
<feature type="compositionally biased region" description="Basic and acidic residues" evidence="1">
    <location>
        <begin position="47"/>
        <end position="73"/>
    </location>
</feature>
<reference evidence="2" key="1">
    <citation type="submission" date="2020-04" db="EMBL/GenBank/DDBJ databases">
        <authorList>
            <person name="Alioto T."/>
            <person name="Alioto T."/>
            <person name="Gomez Garrido J."/>
        </authorList>
    </citation>
    <scope>NUCLEOTIDE SEQUENCE</scope>
    <source>
        <strain evidence="2">A484AB</strain>
    </source>
</reference>
<name>A0A6S7G1I1_PARCT</name>
<feature type="compositionally biased region" description="Basic residues" evidence="1">
    <location>
        <begin position="10"/>
        <end position="19"/>
    </location>
</feature>
<sequence>MSKNQDQHQTKSKKQKKYGSRSEQQNHHLPQLHMHPSSTNEPQHSPAPDHKLDKTTYEKSKVKLSKLDHLPSI</sequence>
<proteinExistence type="predicted"/>
<evidence type="ECO:0000256" key="1">
    <source>
        <dbReference type="SAM" id="MobiDB-lite"/>
    </source>
</evidence>
<protein>
    <submittedName>
        <fullName evidence="2">Uncharacterized protein</fullName>
    </submittedName>
</protein>
<accession>A0A6S7G1I1</accession>
<comment type="caution">
    <text evidence="2">The sequence shown here is derived from an EMBL/GenBank/DDBJ whole genome shotgun (WGS) entry which is preliminary data.</text>
</comment>
<dbReference type="Proteomes" id="UP001152795">
    <property type="component" value="Unassembled WGS sequence"/>
</dbReference>
<keyword evidence="3" id="KW-1185">Reference proteome</keyword>